<dbReference type="OrthoDB" id="10029527at2759"/>
<dbReference type="GO" id="GO:0016020">
    <property type="term" value="C:membrane"/>
    <property type="evidence" value="ECO:0007669"/>
    <property type="project" value="UniProtKB-SubCell"/>
</dbReference>
<protein>
    <recommendedName>
        <fullName evidence="6">RETREG1-3/ARL6IP-like N-terminal reticulon-homology domain-containing protein</fullName>
    </recommendedName>
</protein>
<keyword evidence="3 5" id="KW-1133">Transmembrane helix</keyword>
<organism evidence="7 8">
    <name type="scientific">Vespula pensylvanica</name>
    <name type="common">Western yellow jacket</name>
    <name type="synonym">Wasp</name>
    <dbReference type="NCBI Taxonomy" id="30213"/>
    <lineage>
        <taxon>Eukaryota</taxon>
        <taxon>Metazoa</taxon>
        <taxon>Ecdysozoa</taxon>
        <taxon>Arthropoda</taxon>
        <taxon>Hexapoda</taxon>
        <taxon>Insecta</taxon>
        <taxon>Pterygota</taxon>
        <taxon>Neoptera</taxon>
        <taxon>Endopterygota</taxon>
        <taxon>Hymenoptera</taxon>
        <taxon>Apocrita</taxon>
        <taxon>Aculeata</taxon>
        <taxon>Vespoidea</taxon>
        <taxon>Vespidae</taxon>
        <taxon>Vespinae</taxon>
        <taxon>Vespula</taxon>
    </lineage>
</organism>
<dbReference type="AlphaFoldDB" id="A0A834NXN4"/>
<dbReference type="GO" id="GO:0005783">
    <property type="term" value="C:endoplasmic reticulum"/>
    <property type="evidence" value="ECO:0007669"/>
    <property type="project" value="UniProtKB-ARBA"/>
</dbReference>
<comment type="caution">
    <text evidence="7">The sequence shown here is derived from an EMBL/GenBank/DDBJ whole genome shotgun (WGS) entry which is preliminary data.</text>
</comment>
<reference evidence="7" key="1">
    <citation type="journal article" date="2020" name="G3 (Bethesda)">
        <title>High-Quality Assemblies for Three Invasive Social Wasps from the &lt;i&gt;Vespula&lt;/i&gt; Genus.</title>
        <authorList>
            <person name="Harrop T.W.R."/>
            <person name="Guhlin J."/>
            <person name="McLaughlin G.M."/>
            <person name="Permina E."/>
            <person name="Stockwell P."/>
            <person name="Gilligan J."/>
            <person name="Le Lec M.F."/>
            <person name="Gruber M.A.M."/>
            <person name="Quinn O."/>
            <person name="Lovegrove M."/>
            <person name="Duncan E.J."/>
            <person name="Remnant E.J."/>
            <person name="Van Eeckhoven J."/>
            <person name="Graham B."/>
            <person name="Knapp R.A."/>
            <person name="Langford K.W."/>
            <person name="Kronenberg Z."/>
            <person name="Press M.O."/>
            <person name="Eacker S.M."/>
            <person name="Wilson-Rankin E.E."/>
            <person name="Purcell J."/>
            <person name="Lester P.J."/>
            <person name="Dearden P.K."/>
        </authorList>
    </citation>
    <scope>NUCLEOTIDE SEQUENCE</scope>
    <source>
        <strain evidence="7">Volc-1</strain>
    </source>
</reference>
<evidence type="ECO:0000256" key="4">
    <source>
        <dbReference type="ARBA" id="ARBA00023136"/>
    </source>
</evidence>
<name>A0A834NXN4_VESPE</name>
<gene>
    <name evidence="7" type="ORF">H0235_010819</name>
</gene>
<evidence type="ECO:0000313" key="7">
    <source>
        <dbReference type="EMBL" id="KAF7420522.1"/>
    </source>
</evidence>
<feature type="transmembrane region" description="Helical" evidence="5">
    <location>
        <begin position="207"/>
        <end position="225"/>
    </location>
</feature>
<accession>A0A834NXN4</accession>
<feature type="transmembrane region" description="Helical" evidence="5">
    <location>
        <begin position="122"/>
        <end position="140"/>
    </location>
</feature>
<feature type="transmembrane region" description="Helical" evidence="5">
    <location>
        <begin position="183"/>
        <end position="201"/>
    </location>
</feature>
<proteinExistence type="predicted"/>
<keyword evidence="4 5" id="KW-0472">Membrane</keyword>
<evidence type="ECO:0000259" key="6">
    <source>
        <dbReference type="Pfam" id="PF24456"/>
    </source>
</evidence>
<dbReference type="PANTHER" id="PTHR20952:SF4">
    <property type="entry name" value="RETICULOPHAGY REGULATOR 2"/>
    <property type="match status" value="1"/>
</dbReference>
<dbReference type="EMBL" id="JACSDY010000009">
    <property type="protein sequence ID" value="KAF7420522.1"/>
    <property type="molecule type" value="Genomic_DNA"/>
</dbReference>
<dbReference type="PANTHER" id="PTHR20952">
    <property type="entry name" value="ADP-RIBOSYLATION-LIKE FACTOR 6-INTERACTING PROTEIN"/>
    <property type="match status" value="1"/>
</dbReference>
<dbReference type="InterPro" id="IPR052114">
    <property type="entry name" value="ER_autophagy_membrane_reg"/>
</dbReference>
<comment type="subcellular location">
    <subcellularLocation>
        <location evidence="1">Membrane</location>
        <topology evidence="1">Multi-pass membrane protein</topology>
    </subcellularLocation>
</comment>
<keyword evidence="8" id="KW-1185">Reference proteome</keyword>
<evidence type="ECO:0000256" key="3">
    <source>
        <dbReference type="ARBA" id="ARBA00022989"/>
    </source>
</evidence>
<feature type="transmembrane region" description="Helical" evidence="5">
    <location>
        <begin position="92"/>
        <end position="116"/>
    </location>
</feature>
<evidence type="ECO:0000256" key="1">
    <source>
        <dbReference type="ARBA" id="ARBA00004141"/>
    </source>
</evidence>
<evidence type="ECO:0000256" key="2">
    <source>
        <dbReference type="ARBA" id="ARBA00022692"/>
    </source>
</evidence>
<dbReference type="Proteomes" id="UP000600918">
    <property type="component" value="Unassembled WGS sequence"/>
</dbReference>
<feature type="domain" description="RETREG1-3/ARL6IP-like N-terminal reticulon-homology" evidence="6">
    <location>
        <begin position="88"/>
        <end position="224"/>
    </location>
</feature>
<dbReference type="Pfam" id="PF24456">
    <property type="entry name" value="RHD_RETREG1-3"/>
    <property type="match status" value="1"/>
</dbReference>
<evidence type="ECO:0000313" key="8">
    <source>
        <dbReference type="Proteomes" id="UP000600918"/>
    </source>
</evidence>
<sequence length="371" mass="41594">MERLSKIACYFRWLRSPPSPPPPLPPSSSLVATEAAPAASSLSPSCDVTKMSLEADTTRNSPVVDEDYDDECRNNVCDIEALRKFCGVLENILLWENSVNSITVVFVFNILFWGIVILEIRGFAVASSAALVVVLCYRNLEAQAHEENKKKLVSHTKAEQIEKIGRKIKSVLQNIKQLRKDQPGTFCTAVCTISLGLWIIGRTVNGVLLAYIICMSILLVPALLLKLPGKVMSHKEWDSEVEEFLPVVTEDNLQLLKRAGESGDHSPTPSSLQSDIQNDFFNDDKLVDLRMPSHEDESIDEVELSELELSAEETYIGGIKFQSRHFEKGSSSEEEIDFRQEMLKNKFNSNDESDNEFEIIDRQEVANINNA</sequence>
<evidence type="ECO:0000256" key="5">
    <source>
        <dbReference type="SAM" id="Phobius"/>
    </source>
</evidence>
<dbReference type="InterPro" id="IPR057282">
    <property type="entry name" value="RETREG1-3-like_RHD"/>
</dbReference>
<keyword evidence="2 5" id="KW-0812">Transmembrane</keyword>